<dbReference type="EMBL" id="JAVFWL010000003">
    <property type="protein sequence ID" value="KAK6741422.1"/>
    <property type="molecule type" value="Genomic_DNA"/>
</dbReference>
<dbReference type="CDD" id="cd05380">
    <property type="entry name" value="CAP_euk"/>
    <property type="match status" value="1"/>
</dbReference>
<proteinExistence type="predicted"/>
<sequence>MASPTDPSDSASGIPLKYKIGVPLAIVFLSLCAVGIAFLAVRYGQNSVGVIKSTGGSTMYQATTAKNEQTTGAPKNKQTTGAPKKGQTTGAAKNKQTTGAPKKGQTTGAAKNKKTTGAPKNGQTTGAAKNKETTGAAKNKKTTGAPKNGQTTGAAKNKQTTVAANSEPSDCGTVMSMKSRQNLLHWHNKYRSIAAKGEYEITTEKGKFRKLPPAKKMYQLKYNCSLEKSSLKWANTVQCEMKHSDYPVGENLFATTGKVTQEEAADMATKPLADEIAEYGMSALNEYRDEIGHATQVLWAETLTMGCGIEQCSNGWTMVVCQYYPPGNYIGSPMYKAGKTLSECGLERRNEVPHFETGLCELL</sequence>
<dbReference type="SUPFAM" id="SSF55797">
    <property type="entry name" value="PR-1-like"/>
    <property type="match status" value="1"/>
</dbReference>
<feature type="compositionally biased region" description="Polar residues" evidence="1">
    <location>
        <begin position="65"/>
        <end position="99"/>
    </location>
</feature>
<feature type="region of interest" description="Disordered" evidence="1">
    <location>
        <begin position="65"/>
        <end position="168"/>
    </location>
</feature>
<organism evidence="4 5">
    <name type="scientific">Necator americanus</name>
    <name type="common">Human hookworm</name>
    <dbReference type="NCBI Taxonomy" id="51031"/>
    <lineage>
        <taxon>Eukaryota</taxon>
        <taxon>Metazoa</taxon>
        <taxon>Ecdysozoa</taxon>
        <taxon>Nematoda</taxon>
        <taxon>Chromadorea</taxon>
        <taxon>Rhabditida</taxon>
        <taxon>Rhabditina</taxon>
        <taxon>Rhabditomorpha</taxon>
        <taxon>Strongyloidea</taxon>
        <taxon>Ancylostomatidae</taxon>
        <taxon>Bunostominae</taxon>
        <taxon>Necator</taxon>
    </lineage>
</organism>
<gene>
    <name evidence="4" type="primary">Necator_chrIII.g10103</name>
    <name evidence="4" type="ORF">RB195_009338</name>
</gene>
<dbReference type="PROSITE" id="PS01010">
    <property type="entry name" value="CRISP_2"/>
    <property type="match status" value="1"/>
</dbReference>
<name>A0ABR1CSW9_NECAM</name>
<accession>A0ABR1CSW9</accession>
<evidence type="ECO:0000313" key="4">
    <source>
        <dbReference type="EMBL" id="KAK6741422.1"/>
    </source>
</evidence>
<feature type="compositionally biased region" description="Low complexity" evidence="1">
    <location>
        <begin position="102"/>
        <end position="149"/>
    </location>
</feature>
<dbReference type="InterPro" id="IPR001283">
    <property type="entry name" value="CRISP-related"/>
</dbReference>
<dbReference type="Pfam" id="PF00188">
    <property type="entry name" value="CAP"/>
    <property type="match status" value="1"/>
</dbReference>
<comment type="caution">
    <text evidence="4">The sequence shown here is derived from an EMBL/GenBank/DDBJ whole genome shotgun (WGS) entry which is preliminary data.</text>
</comment>
<keyword evidence="2" id="KW-0472">Membrane</keyword>
<keyword evidence="5" id="KW-1185">Reference proteome</keyword>
<evidence type="ECO:0000256" key="1">
    <source>
        <dbReference type="SAM" id="MobiDB-lite"/>
    </source>
</evidence>
<dbReference type="PANTHER" id="PTHR10334">
    <property type="entry name" value="CYSTEINE-RICH SECRETORY PROTEIN-RELATED"/>
    <property type="match status" value="1"/>
</dbReference>
<dbReference type="Gene3D" id="3.40.33.10">
    <property type="entry name" value="CAP"/>
    <property type="match status" value="1"/>
</dbReference>
<keyword evidence="2" id="KW-0812">Transmembrane</keyword>
<dbReference type="InterPro" id="IPR035940">
    <property type="entry name" value="CAP_sf"/>
</dbReference>
<keyword evidence="2" id="KW-1133">Transmembrane helix</keyword>
<reference evidence="4 5" key="1">
    <citation type="submission" date="2023-08" db="EMBL/GenBank/DDBJ databases">
        <title>A Necator americanus chromosomal reference genome.</title>
        <authorList>
            <person name="Ilik V."/>
            <person name="Petrzelkova K.J."/>
            <person name="Pardy F."/>
            <person name="Fuh T."/>
            <person name="Niatou-Singa F.S."/>
            <person name="Gouil Q."/>
            <person name="Baker L."/>
            <person name="Ritchie M.E."/>
            <person name="Jex A.R."/>
            <person name="Gazzola D."/>
            <person name="Li H."/>
            <person name="Toshio Fujiwara R."/>
            <person name="Zhan B."/>
            <person name="Aroian R.V."/>
            <person name="Pafco B."/>
            <person name="Schwarz E.M."/>
        </authorList>
    </citation>
    <scope>NUCLEOTIDE SEQUENCE [LARGE SCALE GENOMIC DNA]</scope>
    <source>
        <strain evidence="4 5">Aroian</strain>
        <tissue evidence="4">Whole animal</tissue>
    </source>
</reference>
<feature type="compositionally biased region" description="Polar residues" evidence="1">
    <location>
        <begin position="150"/>
        <end position="168"/>
    </location>
</feature>
<dbReference type="InterPro" id="IPR014044">
    <property type="entry name" value="CAP_dom"/>
</dbReference>
<dbReference type="SMART" id="SM00198">
    <property type="entry name" value="SCP"/>
    <property type="match status" value="1"/>
</dbReference>
<evidence type="ECO:0000259" key="3">
    <source>
        <dbReference type="SMART" id="SM00198"/>
    </source>
</evidence>
<protein>
    <recommendedName>
        <fullName evidence="3">SCP domain-containing protein</fullName>
    </recommendedName>
</protein>
<evidence type="ECO:0000313" key="5">
    <source>
        <dbReference type="Proteomes" id="UP001303046"/>
    </source>
</evidence>
<feature type="domain" description="SCP" evidence="3">
    <location>
        <begin position="178"/>
        <end position="331"/>
    </location>
</feature>
<feature type="transmembrane region" description="Helical" evidence="2">
    <location>
        <begin position="20"/>
        <end position="41"/>
    </location>
</feature>
<dbReference type="Proteomes" id="UP001303046">
    <property type="component" value="Unassembled WGS sequence"/>
</dbReference>
<dbReference type="PRINTS" id="PR00837">
    <property type="entry name" value="V5TPXLIKE"/>
</dbReference>
<evidence type="ECO:0000256" key="2">
    <source>
        <dbReference type="SAM" id="Phobius"/>
    </source>
</evidence>
<dbReference type="InterPro" id="IPR018244">
    <property type="entry name" value="Allrgn_V5/Tpx1_CS"/>
</dbReference>